<dbReference type="GO" id="GO:0052621">
    <property type="term" value="F:diguanylate cyclase activity"/>
    <property type="evidence" value="ECO:0007669"/>
    <property type="project" value="UniProtKB-EC"/>
</dbReference>
<dbReference type="Pfam" id="PF00990">
    <property type="entry name" value="GGDEF"/>
    <property type="match status" value="1"/>
</dbReference>
<keyword evidence="3" id="KW-1185">Reference proteome</keyword>
<dbReference type="InterPro" id="IPR043128">
    <property type="entry name" value="Rev_trsase/Diguanyl_cyclase"/>
</dbReference>
<name>A0ABT4RSN8_9ACTN</name>
<dbReference type="PANTHER" id="PTHR43102:SF2">
    <property type="entry name" value="GAF DOMAIN-CONTAINING PROTEIN"/>
    <property type="match status" value="1"/>
</dbReference>
<keyword evidence="2" id="KW-0808">Transferase</keyword>
<evidence type="ECO:0000313" key="2">
    <source>
        <dbReference type="EMBL" id="MDA0141584.1"/>
    </source>
</evidence>
<keyword evidence="2" id="KW-0548">Nucleotidyltransferase</keyword>
<organism evidence="2 3">
    <name type="scientific">Solirubrobacter deserti</name>
    <dbReference type="NCBI Taxonomy" id="2282478"/>
    <lineage>
        <taxon>Bacteria</taxon>
        <taxon>Bacillati</taxon>
        <taxon>Actinomycetota</taxon>
        <taxon>Thermoleophilia</taxon>
        <taxon>Solirubrobacterales</taxon>
        <taxon>Solirubrobacteraceae</taxon>
        <taxon>Solirubrobacter</taxon>
    </lineage>
</organism>
<dbReference type="SUPFAM" id="SSF55781">
    <property type="entry name" value="GAF domain-like"/>
    <property type="match status" value="1"/>
</dbReference>
<dbReference type="InterPro" id="IPR029016">
    <property type="entry name" value="GAF-like_dom_sf"/>
</dbReference>
<feature type="domain" description="GGDEF" evidence="1">
    <location>
        <begin position="96"/>
        <end position="140"/>
    </location>
</feature>
<dbReference type="EC" id="2.7.7.65" evidence="2"/>
<sequence>MCRLVVDGEQRIVCQDATQESRFSYSSFVGGDEPVRFYASTPVRAADGSVIGSLCTWDTTSRELSKDGIARLDDLAEQVATLLELRQAASELGHAASHDPLTGVLNRTMLDDRLAHAFARRMRRGCEVLVIVIDLDGFKDHQ</sequence>
<dbReference type="EMBL" id="JAPCID010000060">
    <property type="protein sequence ID" value="MDA0141584.1"/>
    <property type="molecule type" value="Genomic_DNA"/>
</dbReference>
<accession>A0ABT4RSN8</accession>
<dbReference type="InterPro" id="IPR000160">
    <property type="entry name" value="GGDEF_dom"/>
</dbReference>
<dbReference type="Proteomes" id="UP001147700">
    <property type="component" value="Unassembled WGS sequence"/>
</dbReference>
<dbReference type="InterPro" id="IPR029787">
    <property type="entry name" value="Nucleotide_cyclase"/>
</dbReference>
<gene>
    <name evidence="2" type="ORF">OJ962_29090</name>
</gene>
<proteinExistence type="predicted"/>
<dbReference type="SUPFAM" id="SSF55073">
    <property type="entry name" value="Nucleotide cyclase"/>
    <property type="match status" value="1"/>
</dbReference>
<reference evidence="2" key="1">
    <citation type="submission" date="2022-10" db="EMBL/GenBank/DDBJ databases">
        <title>The WGS of Solirubrobacter sp. CPCC 204708.</title>
        <authorList>
            <person name="Jiang Z."/>
        </authorList>
    </citation>
    <scope>NUCLEOTIDE SEQUENCE</scope>
    <source>
        <strain evidence="2">CPCC 204708</strain>
    </source>
</reference>
<evidence type="ECO:0000313" key="3">
    <source>
        <dbReference type="Proteomes" id="UP001147700"/>
    </source>
</evidence>
<dbReference type="PANTHER" id="PTHR43102">
    <property type="entry name" value="SLR1143 PROTEIN"/>
    <property type="match status" value="1"/>
</dbReference>
<protein>
    <submittedName>
        <fullName evidence="2">Diguanylate cyclase</fullName>
        <ecNumber evidence="2">2.7.7.65</ecNumber>
    </submittedName>
</protein>
<comment type="caution">
    <text evidence="2">The sequence shown here is derived from an EMBL/GenBank/DDBJ whole genome shotgun (WGS) entry which is preliminary data.</text>
</comment>
<dbReference type="RefSeq" id="WP_270006782.1">
    <property type="nucleotide sequence ID" value="NZ_JAPCID010000060.1"/>
</dbReference>
<evidence type="ECO:0000259" key="1">
    <source>
        <dbReference type="Pfam" id="PF00990"/>
    </source>
</evidence>
<dbReference type="Gene3D" id="3.30.70.270">
    <property type="match status" value="1"/>
</dbReference>
<dbReference type="Gene3D" id="3.30.450.40">
    <property type="match status" value="1"/>
</dbReference>